<feature type="region of interest" description="Disordered" evidence="1">
    <location>
        <begin position="354"/>
        <end position="384"/>
    </location>
</feature>
<dbReference type="CDD" id="cd06257">
    <property type="entry name" value="DnaJ"/>
    <property type="match status" value="1"/>
</dbReference>
<feature type="domain" description="J" evidence="2">
    <location>
        <begin position="75"/>
        <end position="146"/>
    </location>
</feature>
<dbReference type="InterPro" id="IPR036869">
    <property type="entry name" value="J_dom_sf"/>
</dbReference>
<reference evidence="4" key="2">
    <citation type="journal article" date="2018" name="Plant J.">
        <title>The Sorghum bicolor reference genome: improved assembly, gene annotations, a transcriptome atlas, and signatures of genome organization.</title>
        <authorList>
            <person name="McCormick R.F."/>
            <person name="Truong S.K."/>
            <person name="Sreedasyam A."/>
            <person name="Jenkins J."/>
            <person name="Shu S."/>
            <person name="Sims D."/>
            <person name="Kennedy M."/>
            <person name="Amirebrahimi M."/>
            <person name="Weers B.D."/>
            <person name="McKinley B."/>
            <person name="Mattison A."/>
            <person name="Morishige D.T."/>
            <person name="Grimwood J."/>
            <person name="Schmutz J."/>
            <person name="Mullet J.E."/>
        </authorList>
    </citation>
    <scope>NUCLEOTIDE SEQUENCE [LARGE SCALE GENOMIC DNA]</scope>
    <source>
        <strain evidence="4">cv. BTx623</strain>
    </source>
</reference>
<dbReference type="GO" id="GO:0005783">
    <property type="term" value="C:endoplasmic reticulum"/>
    <property type="evidence" value="ECO:0007669"/>
    <property type="project" value="UniProtKB-ARBA"/>
</dbReference>
<dbReference type="STRING" id="4558.A0A1B6QCZ9"/>
<dbReference type="Gene3D" id="1.10.287.110">
    <property type="entry name" value="DnaJ domain"/>
    <property type="match status" value="1"/>
</dbReference>
<protein>
    <recommendedName>
        <fullName evidence="2">J domain-containing protein</fullName>
    </recommendedName>
</protein>
<dbReference type="InParanoid" id="A0A1B6QCZ9"/>
<dbReference type="AlphaFoldDB" id="A0A1B6QCZ9"/>
<feature type="compositionally biased region" description="Pro residues" evidence="1">
    <location>
        <begin position="200"/>
        <end position="215"/>
    </location>
</feature>
<evidence type="ECO:0000259" key="2">
    <source>
        <dbReference type="PROSITE" id="PS50076"/>
    </source>
</evidence>
<dbReference type="PANTHER" id="PTHR45496:SF6">
    <property type="entry name" value="OS09G0463700 PROTEIN"/>
    <property type="match status" value="1"/>
</dbReference>
<dbReference type="PROSITE" id="PS50076">
    <property type="entry name" value="DNAJ_2"/>
    <property type="match status" value="1"/>
</dbReference>
<evidence type="ECO:0000256" key="1">
    <source>
        <dbReference type="SAM" id="MobiDB-lite"/>
    </source>
</evidence>
<proteinExistence type="predicted"/>
<gene>
    <name evidence="3" type="ORF">SORBI_3002G229900</name>
</gene>
<sequence length="384" mass="40691">MDPSAAGAGASRRKGEQWLSVAEKLLVARDLEGCKQFASQALAADPHTPGADDLHAAASSLLAAQRRRLPNGQPDPYGVLDLDPANPASRRLDAIHSQYRRLSFLLNRSHPDRPCSVALAEAARLVADAWAFLSDPVRKSALDADLDAAAAARAYHSPLNLPQPHSQSPLPARLTPPVAAPSQRQTPLPAAPSQRSTPPLVSPPPRATSPPPTTPQTPVAATVPAVKSGAAPSSTFWTVCSACCHIHQFDGQYEMRKLLCPSCRQPFVAKAMAEPPPIVPGTDMYYCTWGFFPVGFPGCPGFEKMVNAQPSGQDHLNVPWLGSTGGVKGNAQNGMPPVSAPVVEVPDEIPIEVPAVTPPAKPMRVKVGAKKRGRPKGSKNKKKL</sequence>
<keyword evidence="4" id="KW-1185">Reference proteome</keyword>
<dbReference type="PANTHER" id="PTHR45496">
    <property type="entry name" value="CHAPERONE DNAJ-DOMAIN SUPERFAMILY PROTEIN"/>
    <property type="match status" value="1"/>
</dbReference>
<dbReference type="InterPro" id="IPR001623">
    <property type="entry name" value="DnaJ_domain"/>
</dbReference>
<reference evidence="3 4" key="1">
    <citation type="journal article" date="2009" name="Nature">
        <title>The Sorghum bicolor genome and the diversification of grasses.</title>
        <authorList>
            <person name="Paterson A.H."/>
            <person name="Bowers J.E."/>
            <person name="Bruggmann R."/>
            <person name="Dubchak I."/>
            <person name="Grimwood J."/>
            <person name="Gundlach H."/>
            <person name="Haberer G."/>
            <person name="Hellsten U."/>
            <person name="Mitros T."/>
            <person name="Poliakov A."/>
            <person name="Schmutz J."/>
            <person name="Spannagl M."/>
            <person name="Tang H."/>
            <person name="Wang X."/>
            <person name="Wicker T."/>
            <person name="Bharti A.K."/>
            <person name="Chapman J."/>
            <person name="Feltus F.A."/>
            <person name="Gowik U."/>
            <person name="Grigoriev I.V."/>
            <person name="Lyons E."/>
            <person name="Maher C.A."/>
            <person name="Martis M."/>
            <person name="Narechania A."/>
            <person name="Otillar R.P."/>
            <person name="Penning B.W."/>
            <person name="Salamov A.A."/>
            <person name="Wang Y."/>
            <person name="Zhang L."/>
            <person name="Carpita N.C."/>
            <person name="Freeling M."/>
            <person name="Gingle A.R."/>
            <person name="Hash C.T."/>
            <person name="Keller B."/>
            <person name="Klein P."/>
            <person name="Kresovich S."/>
            <person name="McCann M.C."/>
            <person name="Ming R."/>
            <person name="Peterson D.G."/>
            <person name="Mehboob-ur-Rahman"/>
            <person name="Ware D."/>
            <person name="Westhoff P."/>
            <person name="Mayer K.F."/>
            <person name="Messing J."/>
            <person name="Rokhsar D.S."/>
        </authorList>
    </citation>
    <scope>NUCLEOTIDE SEQUENCE [LARGE SCALE GENOMIC DNA]</scope>
    <source>
        <strain evidence="4">cv. BTx623</strain>
    </source>
</reference>
<dbReference type="Gramene" id="KXG35797">
    <property type="protein sequence ID" value="KXG35797"/>
    <property type="gene ID" value="SORBI_3002G229900"/>
</dbReference>
<evidence type="ECO:0000313" key="4">
    <source>
        <dbReference type="Proteomes" id="UP000000768"/>
    </source>
</evidence>
<organism evidence="3 4">
    <name type="scientific">Sorghum bicolor</name>
    <name type="common">Sorghum</name>
    <name type="synonym">Sorghum vulgare</name>
    <dbReference type="NCBI Taxonomy" id="4558"/>
    <lineage>
        <taxon>Eukaryota</taxon>
        <taxon>Viridiplantae</taxon>
        <taxon>Streptophyta</taxon>
        <taxon>Embryophyta</taxon>
        <taxon>Tracheophyta</taxon>
        <taxon>Spermatophyta</taxon>
        <taxon>Magnoliopsida</taxon>
        <taxon>Liliopsida</taxon>
        <taxon>Poales</taxon>
        <taxon>Poaceae</taxon>
        <taxon>PACMAD clade</taxon>
        <taxon>Panicoideae</taxon>
        <taxon>Andropogonodae</taxon>
        <taxon>Andropogoneae</taxon>
        <taxon>Sorghinae</taxon>
        <taxon>Sorghum</taxon>
    </lineage>
</organism>
<evidence type="ECO:0000313" key="3">
    <source>
        <dbReference type="EMBL" id="KXG35797.1"/>
    </source>
</evidence>
<dbReference type="EMBL" id="CM000761">
    <property type="protein sequence ID" value="KXG35797.1"/>
    <property type="molecule type" value="Genomic_DNA"/>
</dbReference>
<dbReference type="Proteomes" id="UP000000768">
    <property type="component" value="Chromosome 2"/>
</dbReference>
<dbReference type="SUPFAM" id="SSF46565">
    <property type="entry name" value="Chaperone J-domain"/>
    <property type="match status" value="1"/>
</dbReference>
<dbReference type="InterPro" id="IPR053052">
    <property type="entry name" value="Imprinting_Balance_Reg"/>
</dbReference>
<accession>A0A1B6QCZ9</accession>
<name>A0A1B6QCZ9_SORBI</name>
<dbReference type="FunCoup" id="A0A1B6QCZ9">
    <property type="interactions" value="211"/>
</dbReference>
<feature type="compositionally biased region" description="Basic residues" evidence="1">
    <location>
        <begin position="363"/>
        <end position="384"/>
    </location>
</feature>
<feature type="region of interest" description="Disordered" evidence="1">
    <location>
        <begin position="158"/>
        <end position="219"/>
    </location>
</feature>
<dbReference type="OMA" id="ACCHIHQ"/>